<dbReference type="Proteomes" id="UP000530234">
    <property type="component" value="Unassembled WGS sequence"/>
</dbReference>
<dbReference type="InterPro" id="IPR009057">
    <property type="entry name" value="Homeodomain-like_sf"/>
</dbReference>
<evidence type="ECO:0008006" key="4">
    <source>
        <dbReference type="Google" id="ProtNLM"/>
    </source>
</evidence>
<evidence type="ECO:0000313" key="1">
    <source>
        <dbReference type="EMBL" id="MBB0228007.1"/>
    </source>
</evidence>
<dbReference type="SUPFAM" id="SSF46689">
    <property type="entry name" value="Homeodomain-like"/>
    <property type="match status" value="1"/>
</dbReference>
<reference evidence="1" key="2">
    <citation type="submission" date="2019-10" db="EMBL/GenBank/DDBJ databases">
        <authorList>
            <person name="Golinska P."/>
        </authorList>
    </citation>
    <scope>NUCLEOTIDE SEQUENCE</scope>
    <source>
        <strain evidence="1">DSM 42108</strain>
    </source>
</reference>
<evidence type="ECO:0000313" key="3">
    <source>
        <dbReference type="Proteomes" id="UP000530234"/>
    </source>
</evidence>
<dbReference type="AlphaFoldDB" id="A0A7W3XUT3"/>
<proteinExistence type="predicted"/>
<protein>
    <recommendedName>
        <fullName evidence="4">Helix-turn-helix domain-containing protein</fullName>
    </recommendedName>
</protein>
<gene>
    <name evidence="1" type="ORF">FOE67_00385</name>
    <name evidence="2" type="ORF">FOE67_26110</name>
</gene>
<reference evidence="3" key="1">
    <citation type="submission" date="2019-10" db="EMBL/GenBank/DDBJ databases">
        <title>Streptomyces sp. nov., a novel actinobacterium isolated from alkaline environment.</title>
        <authorList>
            <person name="Golinska P."/>
        </authorList>
    </citation>
    <scope>NUCLEOTIDE SEQUENCE [LARGE SCALE GENOMIC DNA]</scope>
    <source>
        <strain evidence="3">DSM 42108</strain>
    </source>
</reference>
<comment type="caution">
    <text evidence="1">The sequence shown here is derived from an EMBL/GenBank/DDBJ whole genome shotgun (WGS) entry which is preliminary data.</text>
</comment>
<sequence length="55" mass="5903">MGDDLTGDMRRLSPAQQEAVRMRVMAAIDAGLPVVEAARVFGVSTKSIGRWRAAS</sequence>
<dbReference type="RefSeq" id="WP_182667386.1">
    <property type="nucleotide sequence ID" value="NZ_VKHS01000002.1"/>
</dbReference>
<evidence type="ECO:0000313" key="2">
    <source>
        <dbReference type="EMBL" id="MBB0232870.1"/>
    </source>
</evidence>
<organism evidence="1 3">
    <name type="scientific">Streptomyces calidiresistens</name>
    <dbReference type="NCBI Taxonomy" id="1485586"/>
    <lineage>
        <taxon>Bacteria</taxon>
        <taxon>Bacillati</taxon>
        <taxon>Actinomycetota</taxon>
        <taxon>Actinomycetes</taxon>
        <taxon>Kitasatosporales</taxon>
        <taxon>Streptomycetaceae</taxon>
        <taxon>Streptomyces</taxon>
    </lineage>
</organism>
<dbReference type="EMBL" id="VKHS01000002">
    <property type="protein sequence ID" value="MBB0228007.1"/>
    <property type="molecule type" value="Genomic_DNA"/>
</dbReference>
<dbReference type="Pfam" id="PF13384">
    <property type="entry name" value="HTH_23"/>
    <property type="match status" value="1"/>
</dbReference>
<accession>A0A7W3XUT3</accession>
<dbReference type="EMBL" id="VKHS01001248">
    <property type="protein sequence ID" value="MBB0232870.1"/>
    <property type="molecule type" value="Genomic_DNA"/>
</dbReference>
<keyword evidence="3" id="KW-1185">Reference proteome</keyword>
<name>A0A7W3XUT3_9ACTN</name>